<keyword evidence="6" id="KW-0999">Mitochondrion inner membrane</keyword>
<dbReference type="KEGG" id="btab:109035020"/>
<feature type="transmembrane region" description="Helical" evidence="6">
    <location>
        <begin position="72"/>
        <end position="89"/>
    </location>
</feature>
<evidence type="ECO:0000256" key="4">
    <source>
        <dbReference type="ARBA" id="ARBA00022989"/>
    </source>
</evidence>
<evidence type="ECO:0000256" key="1">
    <source>
        <dbReference type="ARBA" id="ARBA00004370"/>
    </source>
</evidence>
<dbReference type="GO" id="GO:0005743">
    <property type="term" value="C:mitochondrial inner membrane"/>
    <property type="evidence" value="ECO:0007669"/>
    <property type="project" value="UniProtKB-SubCell"/>
</dbReference>
<feature type="region of interest" description="Disordered" evidence="7">
    <location>
        <begin position="41"/>
        <end position="60"/>
    </location>
</feature>
<dbReference type="PANTHER" id="PTHR23427">
    <property type="entry name" value="SURFEIT LOCUS PROTEIN"/>
    <property type="match status" value="1"/>
</dbReference>
<keyword evidence="4 6" id="KW-1133">Transmembrane helix</keyword>
<sequence>MWKFNCLSQCRRLLNASGSVSDREVVLKSKKELFIFRNQSTTPDSSSNFHGGPGRYQRSQRYQKRSTSVGDVALLIIPIGCFALGCWQVKRKKWKEDLLEKIEYQTTLVPVNLPEDLSNIQEWDYRPVRVKGTFDHSREVFLGPRSLLLNGAAVSQNTGLLSTQDANKTGYLVITPFKLSDRDVSILVNRGWVPSSKRDPRTRFAGQVEGEVELEGIVRTAERRAPFMKENRNPHLWTYRDIEKMAQVLQTSPIFIDAKVESSVPGGPIGGQTKVDLWNEHFTYILTWYSLAIGTGYAWYKNYLKKV</sequence>
<comment type="similarity">
    <text evidence="2 6">Belongs to the SURF1 family.</text>
</comment>
<dbReference type="EMBL" id="OU963869">
    <property type="protein sequence ID" value="CAH0776508.1"/>
    <property type="molecule type" value="Genomic_DNA"/>
</dbReference>
<dbReference type="AlphaFoldDB" id="A0A9P0CC86"/>
<evidence type="ECO:0000256" key="3">
    <source>
        <dbReference type="ARBA" id="ARBA00022692"/>
    </source>
</evidence>
<comment type="subcellular location">
    <subcellularLocation>
        <location evidence="1">Membrane</location>
    </subcellularLocation>
    <subcellularLocation>
        <location evidence="6">Mitochondrion inner membrane</location>
        <topology evidence="6">Multi-pass membrane protein</topology>
    </subcellularLocation>
</comment>
<evidence type="ECO:0000313" key="8">
    <source>
        <dbReference type="EMBL" id="CAH0776508.1"/>
    </source>
</evidence>
<comment type="caution">
    <text evidence="6">Lacks conserved residue(s) required for the propagation of feature annotation.</text>
</comment>
<name>A0A9P0CC86_BEMTA</name>
<evidence type="ECO:0000313" key="9">
    <source>
        <dbReference type="Proteomes" id="UP001152759"/>
    </source>
</evidence>
<dbReference type="PANTHER" id="PTHR23427:SF2">
    <property type="entry name" value="SURFEIT LOCUS PROTEIN 1"/>
    <property type="match status" value="1"/>
</dbReference>
<reference evidence="8" key="1">
    <citation type="submission" date="2021-12" db="EMBL/GenBank/DDBJ databases">
        <authorList>
            <person name="King R."/>
        </authorList>
    </citation>
    <scope>NUCLEOTIDE SEQUENCE</scope>
</reference>
<dbReference type="GO" id="GO:0033617">
    <property type="term" value="P:mitochondrial respiratory chain complex IV assembly"/>
    <property type="evidence" value="ECO:0007669"/>
    <property type="project" value="TreeGrafter"/>
</dbReference>
<keyword evidence="5 6" id="KW-0472">Membrane</keyword>
<dbReference type="PROSITE" id="PS50895">
    <property type="entry name" value="SURF1"/>
    <property type="match status" value="1"/>
</dbReference>
<keyword evidence="9" id="KW-1185">Reference proteome</keyword>
<keyword evidence="6" id="KW-0496">Mitochondrion</keyword>
<protein>
    <recommendedName>
        <fullName evidence="6">SURF1-like protein</fullName>
    </recommendedName>
</protein>
<evidence type="ECO:0000256" key="7">
    <source>
        <dbReference type="SAM" id="MobiDB-lite"/>
    </source>
</evidence>
<comment type="function">
    <text evidence="6">Probably involved in the biogenesis of the COX complex.</text>
</comment>
<evidence type="ECO:0000256" key="5">
    <source>
        <dbReference type="ARBA" id="ARBA00023136"/>
    </source>
</evidence>
<dbReference type="Pfam" id="PF02104">
    <property type="entry name" value="SURF1"/>
    <property type="match status" value="1"/>
</dbReference>
<evidence type="ECO:0000256" key="6">
    <source>
        <dbReference type="RuleBase" id="RU363076"/>
    </source>
</evidence>
<accession>A0A9P0CC86</accession>
<dbReference type="InterPro" id="IPR045214">
    <property type="entry name" value="Surf1/Surf4"/>
</dbReference>
<organism evidence="8 9">
    <name type="scientific">Bemisia tabaci</name>
    <name type="common">Sweetpotato whitefly</name>
    <name type="synonym">Aleurodes tabaci</name>
    <dbReference type="NCBI Taxonomy" id="7038"/>
    <lineage>
        <taxon>Eukaryota</taxon>
        <taxon>Metazoa</taxon>
        <taxon>Ecdysozoa</taxon>
        <taxon>Arthropoda</taxon>
        <taxon>Hexapoda</taxon>
        <taxon>Insecta</taxon>
        <taxon>Pterygota</taxon>
        <taxon>Neoptera</taxon>
        <taxon>Paraneoptera</taxon>
        <taxon>Hemiptera</taxon>
        <taxon>Sternorrhyncha</taxon>
        <taxon>Aleyrodoidea</taxon>
        <taxon>Aleyrodidae</taxon>
        <taxon>Aleyrodinae</taxon>
        <taxon>Bemisia</taxon>
    </lineage>
</organism>
<dbReference type="Proteomes" id="UP001152759">
    <property type="component" value="Chromosome 8"/>
</dbReference>
<gene>
    <name evidence="8" type="ORF">BEMITA_LOCUS12593</name>
</gene>
<keyword evidence="3 6" id="KW-0812">Transmembrane</keyword>
<dbReference type="CDD" id="cd06662">
    <property type="entry name" value="SURF1"/>
    <property type="match status" value="1"/>
</dbReference>
<evidence type="ECO:0000256" key="2">
    <source>
        <dbReference type="ARBA" id="ARBA00007165"/>
    </source>
</evidence>
<dbReference type="InterPro" id="IPR002994">
    <property type="entry name" value="Surf1/Shy1"/>
</dbReference>
<proteinExistence type="inferred from homology"/>